<dbReference type="AlphaFoldDB" id="A0A955LG94"/>
<sequence length="98" mass="11404">HEINPQRHVEMQAAFQKHVDNSISKTINLPHSATVQDVKDVYWQAWKQKCKGITIYRDGSRDMQVLSSGDRKVDKDTQVIQTKVRITPLQQRTYTIPE</sequence>
<evidence type="ECO:0000256" key="4">
    <source>
        <dbReference type="ARBA" id="ARBA00023285"/>
    </source>
</evidence>
<dbReference type="PANTHER" id="PTHR43371">
    <property type="entry name" value="VITAMIN B12-DEPENDENT RIBONUCLEOTIDE REDUCTASE"/>
    <property type="match status" value="1"/>
</dbReference>
<dbReference type="SUPFAM" id="SSF51998">
    <property type="entry name" value="PFL-like glycyl radical enzymes"/>
    <property type="match status" value="1"/>
</dbReference>
<reference evidence="6" key="1">
    <citation type="submission" date="2020-04" db="EMBL/GenBank/DDBJ databases">
        <authorList>
            <person name="Zhang T."/>
        </authorList>
    </citation>
    <scope>NUCLEOTIDE SEQUENCE</scope>
    <source>
        <strain evidence="6">HKST-UBA01</strain>
    </source>
</reference>
<evidence type="ECO:0000259" key="5">
    <source>
        <dbReference type="Pfam" id="PF02867"/>
    </source>
</evidence>
<dbReference type="InterPro" id="IPR050862">
    <property type="entry name" value="RdRp_reductase_class-2"/>
</dbReference>
<dbReference type="GO" id="GO:0004748">
    <property type="term" value="F:ribonucleoside-diphosphate reductase activity, thioredoxin disulfide as acceptor"/>
    <property type="evidence" value="ECO:0007669"/>
    <property type="project" value="UniProtKB-EC"/>
</dbReference>
<dbReference type="EC" id="1.17.4.1" evidence="6"/>
<dbReference type="Proteomes" id="UP000701698">
    <property type="component" value="Unassembled WGS sequence"/>
</dbReference>
<protein>
    <submittedName>
        <fullName evidence="6">Ribonucleotide-diphosphate reductase subunit alpha</fullName>
        <ecNumber evidence="6">1.17.4.1</ecNumber>
    </submittedName>
</protein>
<dbReference type="Gene3D" id="3.20.70.20">
    <property type="match status" value="1"/>
</dbReference>
<name>A0A955LG94_UNCKA</name>
<keyword evidence="2" id="KW-0846">Cobalamin</keyword>
<evidence type="ECO:0000313" key="6">
    <source>
        <dbReference type="EMBL" id="MCA9390004.1"/>
    </source>
</evidence>
<evidence type="ECO:0000256" key="2">
    <source>
        <dbReference type="ARBA" id="ARBA00022628"/>
    </source>
</evidence>
<evidence type="ECO:0000256" key="1">
    <source>
        <dbReference type="ARBA" id="ARBA00001922"/>
    </source>
</evidence>
<keyword evidence="4" id="KW-0170">Cobalt</keyword>
<dbReference type="PANTHER" id="PTHR43371:SF1">
    <property type="entry name" value="RIBONUCLEOSIDE-DIPHOSPHATE REDUCTASE"/>
    <property type="match status" value="1"/>
</dbReference>
<organism evidence="6 7">
    <name type="scientific">candidate division WWE3 bacterium</name>
    <dbReference type="NCBI Taxonomy" id="2053526"/>
    <lineage>
        <taxon>Bacteria</taxon>
        <taxon>Katanobacteria</taxon>
    </lineage>
</organism>
<feature type="domain" description="Ribonucleotide reductase large subunit C-terminal" evidence="5">
    <location>
        <begin position="2"/>
        <end position="56"/>
    </location>
</feature>
<keyword evidence="3 6" id="KW-0560">Oxidoreductase</keyword>
<reference evidence="6" key="2">
    <citation type="journal article" date="2021" name="Microbiome">
        <title>Successional dynamics and alternative stable states in a saline activated sludge microbial community over 9 years.</title>
        <authorList>
            <person name="Wang Y."/>
            <person name="Ye J."/>
            <person name="Ju F."/>
            <person name="Liu L."/>
            <person name="Boyd J.A."/>
            <person name="Deng Y."/>
            <person name="Parks D.H."/>
            <person name="Jiang X."/>
            <person name="Yin X."/>
            <person name="Woodcroft B.J."/>
            <person name="Tyson G.W."/>
            <person name="Hugenholtz P."/>
            <person name="Polz M.F."/>
            <person name="Zhang T."/>
        </authorList>
    </citation>
    <scope>NUCLEOTIDE SEQUENCE</scope>
    <source>
        <strain evidence="6">HKST-UBA01</strain>
    </source>
</reference>
<dbReference type="EMBL" id="JAGQKX010000019">
    <property type="protein sequence ID" value="MCA9390004.1"/>
    <property type="molecule type" value="Genomic_DNA"/>
</dbReference>
<proteinExistence type="predicted"/>
<dbReference type="GO" id="GO:0031419">
    <property type="term" value="F:cobalamin binding"/>
    <property type="evidence" value="ECO:0007669"/>
    <property type="project" value="UniProtKB-KW"/>
</dbReference>
<dbReference type="Pfam" id="PF02867">
    <property type="entry name" value="Ribonuc_red_lgC"/>
    <property type="match status" value="1"/>
</dbReference>
<accession>A0A955LG94</accession>
<feature type="non-terminal residue" evidence="6">
    <location>
        <position position="1"/>
    </location>
</feature>
<comment type="caution">
    <text evidence="6">The sequence shown here is derived from an EMBL/GenBank/DDBJ whole genome shotgun (WGS) entry which is preliminary data.</text>
</comment>
<gene>
    <name evidence="6" type="ORF">KC571_01260</name>
</gene>
<comment type="cofactor">
    <cofactor evidence="1">
        <name>adenosylcob(III)alamin</name>
        <dbReference type="ChEBI" id="CHEBI:18408"/>
    </cofactor>
</comment>
<evidence type="ECO:0000256" key="3">
    <source>
        <dbReference type="ARBA" id="ARBA00023002"/>
    </source>
</evidence>
<evidence type="ECO:0000313" key="7">
    <source>
        <dbReference type="Proteomes" id="UP000701698"/>
    </source>
</evidence>
<dbReference type="InterPro" id="IPR000788">
    <property type="entry name" value="RNR_lg_C"/>
</dbReference>